<comment type="caution">
    <text evidence="5">The sequence shown here is derived from an EMBL/GenBank/DDBJ whole genome shotgun (WGS) entry which is preliminary data.</text>
</comment>
<accession>A0ABT8C3H5</accession>
<dbReference type="EMBL" id="JAUFQS010000005">
    <property type="protein sequence ID" value="MDN3687319.1"/>
    <property type="molecule type" value="Genomic_DNA"/>
</dbReference>
<dbReference type="SUPFAM" id="SSF50891">
    <property type="entry name" value="Cyclophilin-like"/>
    <property type="match status" value="1"/>
</dbReference>
<keyword evidence="6" id="KW-1185">Reference proteome</keyword>
<sequence>MNKLTCFIFLFYFSYFHGTSQSDLTCRISTDKGPIIIELYPDKAPETVANFLQYVANDAYDGSTFFRVCTPGNESDRTIQIQVIQGGNVSEEQLLPPIPIETTRSTGILHKNGVLSMARLDPNSAQSSFFICIGDQPELDYGGKRHPDGQGFAAFGKVLDGMDVVRQIQGRENKDQYLLEPVLIQHITRLKNS</sequence>
<keyword evidence="2 3" id="KW-0413">Isomerase</keyword>
<feature type="domain" description="PPIase cyclophilin-type" evidence="4">
    <location>
        <begin position="33"/>
        <end position="189"/>
    </location>
</feature>
<keyword evidence="1 3" id="KW-0697">Rotamase</keyword>
<comment type="function">
    <text evidence="3">PPIases accelerate the folding of proteins. It catalyzes the cis-trans isomerization of proline imidic peptide bonds in oligopeptides.</text>
</comment>
<protein>
    <recommendedName>
        <fullName evidence="3">Peptidyl-prolyl cis-trans isomerase</fullName>
        <shortName evidence="3">PPIase</shortName>
        <ecNumber evidence="3">5.2.1.8</ecNumber>
    </recommendedName>
</protein>
<dbReference type="EC" id="5.2.1.8" evidence="3"/>
<organism evidence="5 6">
    <name type="scientific">Cyclobacterium jeungdonense</name>
    <dbReference type="NCBI Taxonomy" id="708087"/>
    <lineage>
        <taxon>Bacteria</taxon>
        <taxon>Pseudomonadati</taxon>
        <taxon>Bacteroidota</taxon>
        <taxon>Cytophagia</taxon>
        <taxon>Cytophagales</taxon>
        <taxon>Cyclobacteriaceae</taxon>
        <taxon>Cyclobacterium</taxon>
    </lineage>
</organism>
<evidence type="ECO:0000313" key="6">
    <source>
        <dbReference type="Proteomes" id="UP001236663"/>
    </source>
</evidence>
<dbReference type="Proteomes" id="UP001236663">
    <property type="component" value="Unassembled WGS sequence"/>
</dbReference>
<proteinExistence type="inferred from homology"/>
<name>A0ABT8C3H5_9BACT</name>
<dbReference type="InterPro" id="IPR029000">
    <property type="entry name" value="Cyclophilin-like_dom_sf"/>
</dbReference>
<dbReference type="InterPro" id="IPR044665">
    <property type="entry name" value="E_coli_cyclophilin_A-like"/>
</dbReference>
<evidence type="ECO:0000256" key="2">
    <source>
        <dbReference type="ARBA" id="ARBA00023235"/>
    </source>
</evidence>
<dbReference type="GO" id="GO:0003755">
    <property type="term" value="F:peptidyl-prolyl cis-trans isomerase activity"/>
    <property type="evidence" value="ECO:0007669"/>
    <property type="project" value="UniProtKB-EC"/>
</dbReference>
<reference evidence="6" key="1">
    <citation type="journal article" date="2019" name="Int. J. Syst. Evol. Microbiol.">
        <title>The Global Catalogue of Microorganisms (GCM) 10K type strain sequencing project: providing services to taxonomists for standard genome sequencing and annotation.</title>
        <authorList>
            <consortium name="The Broad Institute Genomics Platform"/>
            <consortium name="The Broad Institute Genome Sequencing Center for Infectious Disease"/>
            <person name="Wu L."/>
            <person name="Ma J."/>
        </authorList>
    </citation>
    <scope>NUCLEOTIDE SEQUENCE [LARGE SCALE GENOMIC DNA]</scope>
    <source>
        <strain evidence="6">CECT 7706</strain>
    </source>
</reference>
<dbReference type="PANTHER" id="PTHR43246">
    <property type="entry name" value="PEPTIDYL-PROLYL CIS-TRANS ISOMERASE CYP38, CHLOROPLASTIC"/>
    <property type="match status" value="1"/>
</dbReference>
<dbReference type="PROSITE" id="PS50072">
    <property type="entry name" value="CSA_PPIASE_2"/>
    <property type="match status" value="1"/>
</dbReference>
<dbReference type="CDD" id="cd00317">
    <property type="entry name" value="cyclophilin"/>
    <property type="match status" value="1"/>
</dbReference>
<dbReference type="Pfam" id="PF00160">
    <property type="entry name" value="Pro_isomerase"/>
    <property type="match status" value="1"/>
</dbReference>
<evidence type="ECO:0000259" key="4">
    <source>
        <dbReference type="PROSITE" id="PS50072"/>
    </source>
</evidence>
<evidence type="ECO:0000256" key="1">
    <source>
        <dbReference type="ARBA" id="ARBA00023110"/>
    </source>
</evidence>
<dbReference type="Gene3D" id="2.40.100.10">
    <property type="entry name" value="Cyclophilin-like"/>
    <property type="match status" value="1"/>
</dbReference>
<dbReference type="RefSeq" id="WP_163386586.1">
    <property type="nucleotide sequence ID" value="NZ_JAUFQS010000005.1"/>
</dbReference>
<comment type="similarity">
    <text evidence="3">Belongs to the cyclophilin-type PPIase family.</text>
</comment>
<evidence type="ECO:0000256" key="3">
    <source>
        <dbReference type="RuleBase" id="RU363019"/>
    </source>
</evidence>
<dbReference type="InterPro" id="IPR002130">
    <property type="entry name" value="Cyclophilin-type_PPIase_dom"/>
</dbReference>
<evidence type="ECO:0000313" key="5">
    <source>
        <dbReference type="EMBL" id="MDN3687319.1"/>
    </source>
</evidence>
<comment type="catalytic activity">
    <reaction evidence="3">
        <text>[protein]-peptidylproline (omega=180) = [protein]-peptidylproline (omega=0)</text>
        <dbReference type="Rhea" id="RHEA:16237"/>
        <dbReference type="Rhea" id="RHEA-COMP:10747"/>
        <dbReference type="Rhea" id="RHEA-COMP:10748"/>
        <dbReference type="ChEBI" id="CHEBI:83833"/>
        <dbReference type="ChEBI" id="CHEBI:83834"/>
        <dbReference type="EC" id="5.2.1.8"/>
    </reaction>
</comment>
<dbReference type="PRINTS" id="PR00153">
    <property type="entry name" value="CSAPPISMRASE"/>
</dbReference>
<gene>
    <name evidence="5" type="ORF">QWZ15_05740</name>
</gene>